<evidence type="ECO:0000256" key="1">
    <source>
        <dbReference type="SAM" id="MobiDB-lite"/>
    </source>
</evidence>
<protein>
    <submittedName>
        <fullName evidence="2">Uncharacterized protein</fullName>
    </submittedName>
</protein>
<gene>
    <name evidence="2" type="ORF">OJAV_G00219600</name>
</gene>
<feature type="compositionally biased region" description="Polar residues" evidence="1">
    <location>
        <begin position="7"/>
        <end position="16"/>
    </location>
</feature>
<reference evidence="2 3" key="2">
    <citation type="submission" date="2019-01" db="EMBL/GenBank/DDBJ databases">
        <title>A chromosome length genome reference of the Java medaka (oryzias javanicus).</title>
        <authorList>
            <person name="Herpin A."/>
            <person name="Takehana Y."/>
            <person name="Naruse K."/>
            <person name="Ansai S."/>
            <person name="Kawaguchi M."/>
        </authorList>
    </citation>
    <scope>NUCLEOTIDE SEQUENCE [LARGE SCALE GENOMIC DNA]</scope>
    <source>
        <strain evidence="2">RS831</strain>
        <tissue evidence="2">Whole body</tissue>
    </source>
</reference>
<name>A0A3S2TVG1_ORYJA</name>
<dbReference type="Proteomes" id="UP000283210">
    <property type="component" value="Chromosome 23"/>
</dbReference>
<accession>A0A3S2TVG1</accession>
<proteinExistence type="predicted"/>
<sequence length="94" mass="11151">MSHRKQFQQIPMSRSMRSLCKEEDYAFLGTSESRRRETTEGSADLEDNWRDKKESRARRQLEREKQEGDRLRALEESRKRGVEASGQRSSLFRG</sequence>
<organism evidence="2 3">
    <name type="scientific">Oryzias javanicus</name>
    <name type="common">Javanese ricefish</name>
    <name type="synonym">Aplocheilus javanicus</name>
    <dbReference type="NCBI Taxonomy" id="123683"/>
    <lineage>
        <taxon>Eukaryota</taxon>
        <taxon>Metazoa</taxon>
        <taxon>Chordata</taxon>
        <taxon>Craniata</taxon>
        <taxon>Vertebrata</taxon>
        <taxon>Euteleostomi</taxon>
        <taxon>Actinopterygii</taxon>
        <taxon>Neopterygii</taxon>
        <taxon>Teleostei</taxon>
        <taxon>Neoteleostei</taxon>
        <taxon>Acanthomorphata</taxon>
        <taxon>Ovalentaria</taxon>
        <taxon>Atherinomorphae</taxon>
        <taxon>Beloniformes</taxon>
        <taxon>Adrianichthyidae</taxon>
        <taxon>Oryziinae</taxon>
        <taxon>Oryzias</taxon>
    </lineage>
</organism>
<dbReference type="AlphaFoldDB" id="A0A3S2TVG1"/>
<feature type="region of interest" description="Disordered" evidence="1">
    <location>
        <begin position="1"/>
        <end position="94"/>
    </location>
</feature>
<feature type="compositionally biased region" description="Basic and acidic residues" evidence="1">
    <location>
        <begin position="47"/>
        <end position="82"/>
    </location>
</feature>
<evidence type="ECO:0000313" key="3">
    <source>
        <dbReference type="Proteomes" id="UP000283210"/>
    </source>
</evidence>
<keyword evidence="3" id="KW-1185">Reference proteome</keyword>
<dbReference type="EMBL" id="CM012459">
    <property type="protein sequence ID" value="RVE56270.1"/>
    <property type="molecule type" value="Genomic_DNA"/>
</dbReference>
<evidence type="ECO:0000313" key="2">
    <source>
        <dbReference type="EMBL" id="RVE56270.1"/>
    </source>
</evidence>
<dbReference type="OrthoDB" id="8947254at2759"/>
<reference evidence="2 3" key="1">
    <citation type="submission" date="2018-11" db="EMBL/GenBank/DDBJ databases">
        <authorList>
            <person name="Lopez-Roques C."/>
            <person name="Donnadieu C."/>
            <person name="Bouchez O."/>
            <person name="Klopp C."/>
            <person name="Cabau C."/>
            <person name="Zahm M."/>
        </authorList>
    </citation>
    <scope>NUCLEOTIDE SEQUENCE [LARGE SCALE GENOMIC DNA]</scope>
    <source>
        <strain evidence="2">RS831</strain>
        <tissue evidence="2">Whole body</tissue>
    </source>
</reference>